<evidence type="ECO:0000256" key="1">
    <source>
        <dbReference type="ARBA" id="ARBA00009881"/>
    </source>
</evidence>
<dbReference type="CDD" id="cd04730">
    <property type="entry name" value="NPD_like"/>
    <property type="match status" value="1"/>
</dbReference>
<sequence length="311" mass="33482">MTLSDRLSQLPLPIICAPMFLVSTPKLVIECCKSGVVGSFPALNVRPQEKLDEWITDIKSALDEFKTSNPEQVVAPFAVNQVVHPSNSRLAADQAIIAKHQVPLVITSQGNPSDIVEQVHSWGGQVFHDVIKVSHAKKAISAGVDGLILVTAGAGGHGGTLNPFAFVREVRSFWDGPIILAGGINDGFGIKAAQSLGADMVYMGTRFIATQEAQVDQDYKNMLIKCAIEDIVFSDHFTGVHANYLIPSLERVGINVQDLISKGKVDLDLGNTNFWTDIWSAGHGVGGINDIPSIQELTNKLLADYKTAAML</sequence>
<dbReference type="HOGENOM" id="CLU_038732_3_0_6"/>
<keyword evidence="3" id="KW-0288">FMN</keyword>
<dbReference type="SUPFAM" id="SSF51412">
    <property type="entry name" value="Inosine monophosphate dehydrogenase (IMPDH)"/>
    <property type="match status" value="1"/>
</dbReference>
<accession>Q1N6L6</accession>
<dbReference type="InterPro" id="IPR004136">
    <property type="entry name" value="NMO"/>
</dbReference>
<keyword evidence="5" id="KW-0503">Monooxygenase</keyword>
<dbReference type="STRING" id="207949.RED65_09299"/>
<evidence type="ECO:0000313" key="7">
    <source>
        <dbReference type="Proteomes" id="UP000004263"/>
    </source>
</evidence>
<evidence type="ECO:0000256" key="4">
    <source>
        <dbReference type="ARBA" id="ARBA00023002"/>
    </source>
</evidence>
<dbReference type="FunFam" id="3.20.20.70:FF:000210">
    <property type="entry name" value="2-nitropropane dioxygenase"/>
    <property type="match status" value="1"/>
</dbReference>
<keyword evidence="4" id="KW-0560">Oxidoreductase</keyword>
<dbReference type="RefSeq" id="WP_007016997.1">
    <property type="nucleotide sequence ID" value="NZ_CH724113.1"/>
</dbReference>
<dbReference type="OrthoDB" id="9778912at2"/>
<dbReference type="AlphaFoldDB" id="Q1N6L6"/>
<keyword evidence="7" id="KW-1185">Reference proteome</keyword>
<evidence type="ECO:0000256" key="3">
    <source>
        <dbReference type="ARBA" id="ARBA00022643"/>
    </source>
</evidence>
<dbReference type="Proteomes" id="UP000004263">
    <property type="component" value="Unassembled WGS sequence"/>
</dbReference>
<name>Q1N6L6_9GAMM</name>
<dbReference type="Gene3D" id="3.20.20.70">
    <property type="entry name" value="Aldolase class I"/>
    <property type="match status" value="1"/>
</dbReference>
<reference evidence="6 7" key="1">
    <citation type="submission" date="2006-03" db="EMBL/GenBank/DDBJ databases">
        <authorList>
            <person name="Pinhassi J."/>
            <person name="Pedros-Alio C."/>
            <person name="Ferriera S."/>
            <person name="Johnson J."/>
            <person name="Kravitz S."/>
            <person name="Halpern A."/>
            <person name="Remington K."/>
            <person name="Beeson K."/>
            <person name="Tran B."/>
            <person name="Rogers Y.-H."/>
            <person name="Friedman R."/>
            <person name="Venter J.C."/>
        </authorList>
    </citation>
    <scope>NUCLEOTIDE SEQUENCE [LARGE SCALE GENOMIC DNA]</scope>
    <source>
        <strain evidence="6 7">RED65</strain>
    </source>
</reference>
<protein>
    <submittedName>
        <fullName evidence="6">2-nitropropane dioxygenase, NPD</fullName>
    </submittedName>
</protein>
<proteinExistence type="inferred from homology"/>
<dbReference type="PANTHER" id="PTHR42747">
    <property type="entry name" value="NITRONATE MONOOXYGENASE-RELATED"/>
    <property type="match status" value="1"/>
</dbReference>
<keyword evidence="6" id="KW-0223">Dioxygenase</keyword>
<organism evidence="6 7">
    <name type="scientific">Bermanella marisrubri</name>
    <dbReference type="NCBI Taxonomy" id="207949"/>
    <lineage>
        <taxon>Bacteria</taxon>
        <taxon>Pseudomonadati</taxon>
        <taxon>Pseudomonadota</taxon>
        <taxon>Gammaproteobacteria</taxon>
        <taxon>Oceanospirillales</taxon>
        <taxon>Oceanospirillaceae</taxon>
        <taxon>Bermanella</taxon>
    </lineage>
</organism>
<keyword evidence="2" id="KW-0285">Flavoprotein</keyword>
<dbReference type="InterPro" id="IPR013785">
    <property type="entry name" value="Aldolase_TIM"/>
</dbReference>
<dbReference type="Pfam" id="PF03060">
    <property type="entry name" value="NMO"/>
    <property type="match status" value="1"/>
</dbReference>
<evidence type="ECO:0000256" key="5">
    <source>
        <dbReference type="ARBA" id="ARBA00023033"/>
    </source>
</evidence>
<dbReference type="GO" id="GO:0051213">
    <property type="term" value="F:dioxygenase activity"/>
    <property type="evidence" value="ECO:0007669"/>
    <property type="project" value="UniProtKB-KW"/>
</dbReference>
<gene>
    <name evidence="6" type="ORF">RED65_09299</name>
</gene>
<evidence type="ECO:0000313" key="6">
    <source>
        <dbReference type="EMBL" id="EAT13576.1"/>
    </source>
</evidence>
<dbReference type="GO" id="GO:0018580">
    <property type="term" value="F:nitronate monooxygenase activity"/>
    <property type="evidence" value="ECO:0007669"/>
    <property type="project" value="InterPro"/>
</dbReference>
<dbReference type="PANTHER" id="PTHR42747:SF4">
    <property type="entry name" value="BLR1330 PROTEIN"/>
    <property type="match status" value="1"/>
</dbReference>
<comment type="caution">
    <text evidence="6">The sequence shown here is derived from an EMBL/GenBank/DDBJ whole genome shotgun (WGS) entry which is preliminary data.</text>
</comment>
<comment type="similarity">
    <text evidence="1">Belongs to the nitronate monooxygenase family. NMO class I subfamily.</text>
</comment>
<dbReference type="EMBL" id="AAQH01000001">
    <property type="protein sequence ID" value="EAT13576.1"/>
    <property type="molecule type" value="Genomic_DNA"/>
</dbReference>
<evidence type="ECO:0000256" key="2">
    <source>
        <dbReference type="ARBA" id="ARBA00022630"/>
    </source>
</evidence>